<keyword evidence="3" id="KW-0812">Transmembrane</keyword>
<feature type="transmembrane region" description="Helical" evidence="3">
    <location>
        <begin position="69"/>
        <end position="87"/>
    </location>
</feature>
<feature type="region of interest" description="Disordered" evidence="2">
    <location>
        <begin position="155"/>
        <end position="198"/>
    </location>
</feature>
<keyword evidence="3" id="KW-0472">Membrane</keyword>
<dbReference type="Proteomes" id="UP000642748">
    <property type="component" value="Unassembled WGS sequence"/>
</dbReference>
<dbReference type="InterPro" id="IPR019405">
    <property type="entry name" value="Lactonase_7-beta_prop"/>
</dbReference>
<evidence type="ECO:0000256" key="1">
    <source>
        <dbReference type="ARBA" id="ARBA00005564"/>
    </source>
</evidence>
<dbReference type="EMBL" id="BONZ01000030">
    <property type="protein sequence ID" value="GIH15005.1"/>
    <property type="molecule type" value="Genomic_DNA"/>
</dbReference>
<name>A0A8J3QSM2_9ACTN</name>
<dbReference type="InterPro" id="IPR015943">
    <property type="entry name" value="WD40/YVTN_repeat-like_dom_sf"/>
</dbReference>
<protein>
    <submittedName>
        <fullName evidence="4">Uncharacterized protein</fullName>
    </submittedName>
</protein>
<reference evidence="4" key="1">
    <citation type="submission" date="2021-01" db="EMBL/GenBank/DDBJ databases">
        <title>Whole genome shotgun sequence of Rugosimonospora africana NBRC 104875.</title>
        <authorList>
            <person name="Komaki H."/>
            <person name="Tamura T."/>
        </authorList>
    </citation>
    <scope>NUCLEOTIDE SEQUENCE</scope>
    <source>
        <strain evidence="4">NBRC 104875</strain>
    </source>
</reference>
<dbReference type="GO" id="GO:0017057">
    <property type="term" value="F:6-phosphogluconolactonase activity"/>
    <property type="evidence" value="ECO:0007669"/>
    <property type="project" value="TreeGrafter"/>
</dbReference>
<organism evidence="4 5">
    <name type="scientific">Rugosimonospora africana</name>
    <dbReference type="NCBI Taxonomy" id="556532"/>
    <lineage>
        <taxon>Bacteria</taxon>
        <taxon>Bacillati</taxon>
        <taxon>Actinomycetota</taxon>
        <taxon>Actinomycetes</taxon>
        <taxon>Micromonosporales</taxon>
        <taxon>Micromonosporaceae</taxon>
        <taxon>Rugosimonospora</taxon>
    </lineage>
</organism>
<evidence type="ECO:0000313" key="4">
    <source>
        <dbReference type="EMBL" id="GIH15005.1"/>
    </source>
</evidence>
<feature type="transmembrane region" description="Helical" evidence="3">
    <location>
        <begin position="32"/>
        <end position="57"/>
    </location>
</feature>
<dbReference type="PANTHER" id="PTHR30344">
    <property type="entry name" value="6-PHOSPHOGLUCONOLACTONASE-RELATED"/>
    <property type="match status" value="1"/>
</dbReference>
<evidence type="ECO:0000313" key="5">
    <source>
        <dbReference type="Proteomes" id="UP000642748"/>
    </source>
</evidence>
<dbReference type="Gene3D" id="2.130.10.10">
    <property type="entry name" value="YVTN repeat-like/Quinoprotein amine dehydrogenase"/>
    <property type="match status" value="2"/>
</dbReference>
<comment type="caution">
    <text evidence="4">The sequence shown here is derived from an EMBL/GenBank/DDBJ whole genome shotgun (WGS) entry which is preliminary data.</text>
</comment>
<evidence type="ECO:0000256" key="2">
    <source>
        <dbReference type="SAM" id="MobiDB-lite"/>
    </source>
</evidence>
<sequence>MRIVVASLGLCAIGYAVAGAARAPAIVPGKHVVFLLAVLALHDAVWMPLVLAAGVAIRATVPARVRAHVQAALIVTASVAAVAWPLVLGRGRIADNPSALPRDYPTGLAITIAATWLAAAILAVVSAIRRVPPPRAAARFAVPATGTTIHSSLEADAARRATVPEPGAPVAPRQRDAEETGMHNQQSVPMPDRQADRRPTGHLYIQTNEARNAVVHYRRSPDGGLIEIERVPTGGSGSAGFKPISGQPSAPNDFEGAASVILTPDRRFLFATNGGDNSVSSFEMDGNGCLSLVDVKPTGNPVDGQSGTAKSLAYAPSSGTLFVLHGFGPDHVRLMSVDPGGRLTVRLERYSVNTLDKHDRVATMVALSPDERHLFVGTTFDQRPTANPDGSAILWVKGPDGKLKSIASNEPDPDGLITFPVNADGTLGACSFHDGGGGSPFYIAFLHGRQDTFILGYAVGDGIAMGTIDGDGEVSVGPLVTIDTSAGKPSELCWLSVAPDDSMVFATDFGYSTISSYRIDGTEVSLAQDPACPKVPGDGTFRALNGTVSSGPSDNWLSPDGAYLYQIYGNASKLVGYAVQDDGSLDEVTSVGIPYNSPQGLAGV</sequence>
<dbReference type="Pfam" id="PF10282">
    <property type="entry name" value="Lactonase"/>
    <property type="match status" value="1"/>
</dbReference>
<keyword evidence="5" id="KW-1185">Reference proteome</keyword>
<dbReference type="AlphaFoldDB" id="A0A8J3QSM2"/>
<feature type="transmembrane region" description="Helical" evidence="3">
    <location>
        <begin position="107"/>
        <end position="128"/>
    </location>
</feature>
<dbReference type="InterPro" id="IPR011041">
    <property type="entry name" value="Quinoprot_gluc/sorb_DH_b-prop"/>
</dbReference>
<proteinExistence type="inferred from homology"/>
<keyword evidence="3" id="KW-1133">Transmembrane helix</keyword>
<gene>
    <name evidence="4" type="ORF">Raf01_31770</name>
</gene>
<evidence type="ECO:0000256" key="3">
    <source>
        <dbReference type="SAM" id="Phobius"/>
    </source>
</evidence>
<accession>A0A8J3QSM2</accession>
<dbReference type="SUPFAM" id="SSF50952">
    <property type="entry name" value="Soluble quinoprotein glucose dehydrogenase"/>
    <property type="match status" value="1"/>
</dbReference>
<dbReference type="InterPro" id="IPR050282">
    <property type="entry name" value="Cycloisomerase_2"/>
</dbReference>
<dbReference type="PANTHER" id="PTHR30344:SF1">
    <property type="entry name" value="6-PHOSPHOGLUCONOLACTONASE"/>
    <property type="match status" value="1"/>
</dbReference>
<comment type="similarity">
    <text evidence="1">Belongs to the cycloisomerase 2 family.</text>
</comment>